<dbReference type="Pfam" id="PF12893">
    <property type="entry name" value="Lumazine_bd_2"/>
    <property type="match status" value="1"/>
</dbReference>
<dbReference type="InterPro" id="IPR039437">
    <property type="entry name" value="FrzH/put_lumazine-bd"/>
</dbReference>
<accession>A0ABT5S8R8</accession>
<dbReference type="InterPro" id="IPR032710">
    <property type="entry name" value="NTF2-like_dom_sf"/>
</dbReference>
<gene>
    <name evidence="1" type="ORF">N5A56_004480</name>
</gene>
<dbReference type="Gene3D" id="3.10.450.50">
    <property type="match status" value="1"/>
</dbReference>
<organism evidence="1 2">
    <name type="scientific">Polaribacter ponticola</name>
    <dbReference type="NCBI Taxonomy" id="2978475"/>
    <lineage>
        <taxon>Bacteria</taxon>
        <taxon>Pseudomonadati</taxon>
        <taxon>Bacteroidota</taxon>
        <taxon>Flavobacteriia</taxon>
        <taxon>Flavobacteriales</taxon>
        <taxon>Flavobacteriaceae</taxon>
    </lineage>
</organism>
<name>A0ABT5S8R8_9FLAO</name>
<dbReference type="RefSeq" id="WP_274270213.1">
    <property type="nucleotide sequence ID" value="NZ_JAOSLC020000002.1"/>
</dbReference>
<proteinExistence type="predicted"/>
<protein>
    <submittedName>
        <fullName evidence="1">Nuclear transport factor 2 family protein</fullName>
    </submittedName>
</protein>
<dbReference type="EMBL" id="JAOSLC020000002">
    <property type="protein sequence ID" value="MDD7913712.1"/>
    <property type="molecule type" value="Genomic_DNA"/>
</dbReference>
<dbReference type="Proteomes" id="UP001151478">
    <property type="component" value="Unassembled WGS sequence"/>
</dbReference>
<dbReference type="SUPFAM" id="SSF82185">
    <property type="entry name" value="Histone H3 K4-specific methyltransferase SET7/9 N-terminal domain"/>
    <property type="match status" value="1"/>
</dbReference>
<evidence type="ECO:0000313" key="2">
    <source>
        <dbReference type="Proteomes" id="UP001151478"/>
    </source>
</evidence>
<sequence length="182" mass="21762">MWKYFYENSALRAIGKYKNGKQTGKWKYFYKNSILKKVGKKEKGEDIGEWKYFNEDGTLNKIEKIETDKAQIERILSYYFEGSKTDNPDLLKKAFHSDATLKFINKKGAYTKIPIQTFFTYFKNTKTRSFKTKIYYINISETTANVKLSTEYKTYKYIDYMNMLKTKKGWKIVSKISHQEFF</sequence>
<evidence type="ECO:0000313" key="1">
    <source>
        <dbReference type="EMBL" id="MDD7913712.1"/>
    </source>
</evidence>
<dbReference type="SUPFAM" id="SSF54427">
    <property type="entry name" value="NTF2-like"/>
    <property type="match status" value="1"/>
</dbReference>
<keyword evidence="2" id="KW-1185">Reference proteome</keyword>
<comment type="caution">
    <text evidence="1">The sequence shown here is derived from an EMBL/GenBank/DDBJ whole genome shotgun (WGS) entry which is preliminary data.</text>
</comment>
<reference evidence="1" key="1">
    <citation type="submission" date="2023-02" db="EMBL/GenBank/DDBJ databases">
        <title>Polaribacter ponticola sp. nov., isolated from seawater.</title>
        <authorList>
            <person name="Baek J.H."/>
            <person name="Kim J.M."/>
            <person name="Choi D.G."/>
            <person name="Jeon C.O."/>
        </authorList>
    </citation>
    <scope>NUCLEOTIDE SEQUENCE</scope>
    <source>
        <strain evidence="1">MSW5</strain>
    </source>
</reference>